<evidence type="ECO:0000256" key="1">
    <source>
        <dbReference type="SAM" id="MobiDB-lite"/>
    </source>
</evidence>
<dbReference type="Gene3D" id="3.30.420.10">
    <property type="entry name" value="Ribonuclease H-like superfamily/Ribonuclease H"/>
    <property type="match status" value="1"/>
</dbReference>
<name>A0A401JFT1_9PROT</name>
<dbReference type="GO" id="GO:0006313">
    <property type="term" value="P:DNA transposition"/>
    <property type="evidence" value="ECO:0007669"/>
    <property type="project" value="InterPro"/>
</dbReference>
<dbReference type="SUPFAM" id="SSF53098">
    <property type="entry name" value="Ribonuclease H-like"/>
    <property type="match status" value="1"/>
</dbReference>
<comment type="caution">
    <text evidence="3">The sequence shown here is derived from an EMBL/GenBank/DDBJ whole genome shotgun (WGS) entry which is preliminary data.</text>
</comment>
<keyword evidence="4" id="KW-1185">Reference proteome</keyword>
<dbReference type="Proteomes" id="UP000286806">
    <property type="component" value="Unassembled WGS sequence"/>
</dbReference>
<dbReference type="Pfam" id="PF02914">
    <property type="entry name" value="DDE_2"/>
    <property type="match status" value="1"/>
</dbReference>
<dbReference type="InterPro" id="IPR012337">
    <property type="entry name" value="RNaseH-like_sf"/>
</dbReference>
<proteinExistence type="predicted"/>
<dbReference type="PROSITE" id="PS50994">
    <property type="entry name" value="INTEGRASE"/>
    <property type="match status" value="1"/>
</dbReference>
<dbReference type="AlphaFoldDB" id="A0A401JFT1"/>
<feature type="domain" description="Integrase catalytic" evidence="2">
    <location>
        <begin position="276"/>
        <end position="494"/>
    </location>
</feature>
<dbReference type="RefSeq" id="WP_189836381.1">
    <property type="nucleotide sequence ID" value="NZ_BGOW01000020.1"/>
</dbReference>
<protein>
    <submittedName>
        <fullName evidence="3">Transposase</fullName>
    </submittedName>
</protein>
<evidence type="ECO:0000313" key="3">
    <source>
        <dbReference type="EMBL" id="GBL46466.1"/>
    </source>
</evidence>
<dbReference type="InterPro" id="IPR004189">
    <property type="entry name" value="Phage_Mu_transposase"/>
</dbReference>
<dbReference type="GO" id="GO:0004803">
    <property type="term" value="F:transposase activity"/>
    <property type="evidence" value="ECO:0007669"/>
    <property type="project" value="InterPro"/>
</dbReference>
<dbReference type="InterPro" id="IPR015126">
    <property type="entry name" value="Mu_I-gamma"/>
</dbReference>
<accession>A0A401JFT1</accession>
<dbReference type="SUPFAM" id="SSF46689">
    <property type="entry name" value="Homeodomain-like"/>
    <property type="match status" value="1"/>
</dbReference>
<dbReference type="EMBL" id="BGOW01000020">
    <property type="protein sequence ID" value="GBL46466.1"/>
    <property type="molecule type" value="Genomic_DNA"/>
</dbReference>
<dbReference type="Gene3D" id="1.10.10.60">
    <property type="entry name" value="Homeodomain-like"/>
    <property type="match status" value="2"/>
</dbReference>
<sequence length="718" mass="79997">MDNANIQGNEVWLATSEVASLSGISKKTLQRHVKAGKYTARKDESDGRGSYQILLSSLTKKAQQEWAKQQASTPSQAIEALKVNPFINPNSIVSLQSGPVATLVRKQTHRNPNIVESAEEYSLLWAAYEKHGSKIKRRAEAALAAVDSFYEMRDSGVSVEMAVASIKAQFGASKATLWRYRVRVDGHPRENWLPLLAPRYVGQGKDAEFTEEAYEWILARHLTTSETKTSVLVRLARKEGEGKGWMIPSNKTVSRRLAAEPAPLVILGRQGPKALEASFPTVERDYSSLALHEMWESDGRRMDVRCEWPDGSTGRPFVVVWREVRTRLVLSAKGYKDPCGELVMACFRDAVENCGAVPRKCKIDNGREYANKTFTGQQKTRYRWGVKPFEPVGVATQMGVKMEWSPPGRGRDKPIESFWRWVADNLDKRQEFQGTYVGKDTVSKPEDCNGKKPAPIALLGALLAEALHHFNMEKKHRGNGMNNRTPAEVYAEMLPTADIRKPDPAHMRLLLMAVKMVKPDKAEATFEFQIEGYGKKRFWSEQFAALSLAARDKKYAVWYHPDNPAAQVSVYDGDVHVCDCKPIDALPFTGASEQAAAHVQAKNGYMKPVKGTLKAINAASPLALPAPGSAFNPLGIPQSAPLIEARRAPPELKGAGPDAATSERREALARAVAERREAAEKEASRKREAEKGRREELQRIKEENDARKEEGERKRRTG</sequence>
<reference evidence="3 4" key="1">
    <citation type="journal article" date="2019" name="Front. Microbiol.">
        <title>Genomes of Neutrophilic Sulfur-Oxidizing Chemolithoautotrophs Representing 9 Proteobacterial Species From 8 Genera.</title>
        <authorList>
            <person name="Watanabe T."/>
            <person name="Kojima H."/>
            <person name="Umezawa K."/>
            <person name="Hori C."/>
            <person name="Takasuka T.E."/>
            <person name="Kato Y."/>
            <person name="Fukui M."/>
        </authorList>
    </citation>
    <scope>NUCLEOTIDE SEQUENCE [LARGE SCALE GENOMIC DNA]</scope>
    <source>
        <strain evidence="3 4">TTN</strain>
    </source>
</reference>
<dbReference type="InterPro" id="IPR009057">
    <property type="entry name" value="Homeodomain-like_sf"/>
</dbReference>
<feature type="compositionally biased region" description="Basic and acidic residues" evidence="1">
    <location>
        <begin position="661"/>
        <end position="718"/>
    </location>
</feature>
<dbReference type="Pfam" id="PF09039">
    <property type="entry name" value="HTH_Tnp_Mu_2"/>
    <property type="match status" value="1"/>
</dbReference>
<dbReference type="InterPro" id="IPR001584">
    <property type="entry name" value="Integrase_cat-core"/>
</dbReference>
<organism evidence="3 4">
    <name type="scientific">Sulfuriferula multivorans</name>
    <dbReference type="NCBI Taxonomy" id="1559896"/>
    <lineage>
        <taxon>Bacteria</taxon>
        <taxon>Pseudomonadati</taxon>
        <taxon>Pseudomonadota</taxon>
        <taxon>Betaproteobacteria</taxon>
        <taxon>Nitrosomonadales</taxon>
        <taxon>Sulfuricellaceae</taxon>
        <taxon>Sulfuriferula</taxon>
    </lineage>
</organism>
<dbReference type="GO" id="GO:0003677">
    <property type="term" value="F:DNA binding"/>
    <property type="evidence" value="ECO:0007669"/>
    <property type="project" value="InterPro"/>
</dbReference>
<gene>
    <name evidence="3" type="ORF">SFMTTN_2280</name>
</gene>
<dbReference type="GO" id="GO:0015074">
    <property type="term" value="P:DNA integration"/>
    <property type="evidence" value="ECO:0007669"/>
    <property type="project" value="InterPro"/>
</dbReference>
<dbReference type="InterPro" id="IPR036397">
    <property type="entry name" value="RNaseH_sf"/>
</dbReference>
<evidence type="ECO:0000313" key="4">
    <source>
        <dbReference type="Proteomes" id="UP000286806"/>
    </source>
</evidence>
<evidence type="ECO:0000259" key="2">
    <source>
        <dbReference type="PROSITE" id="PS50994"/>
    </source>
</evidence>
<feature type="region of interest" description="Disordered" evidence="1">
    <location>
        <begin position="647"/>
        <end position="718"/>
    </location>
</feature>